<dbReference type="AlphaFoldDB" id="A0A4Y9XJN8"/>
<name>A0A4Y9XJN8_9AGAM</name>
<evidence type="ECO:0000313" key="1">
    <source>
        <dbReference type="EMBL" id="TFY50145.1"/>
    </source>
</evidence>
<keyword evidence="2" id="KW-1185">Reference proteome</keyword>
<evidence type="ECO:0000313" key="2">
    <source>
        <dbReference type="Proteomes" id="UP000298327"/>
    </source>
</evidence>
<gene>
    <name evidence="1" type="ORF">EVG20_g11693</name>
</gene>
<dbReference type="EMBL" id="SEOQ01001979">
    <property type="protein sequence ID" value="TFY50145.1"/>
    <property type="molecule type" value="Genomic_DNA"/>
</dbReference>
<dbReference type="Proteomes" id="UP000298327">
    <property type="component" value="Unassembled WGS sequence"/>
</dbReference>
<organism evidence="1 2">
    <name type="scientific">Dentipellis fragilis</name>
    <dbReference type="NCBI Taxonomy" id="205917"/>
    <lineage>
        <taxon>Eukaryota</taxon>
        <taxon>Fungi</taxon>
        <taxon>Dikarya</taxon>
        <taxon>Basidiomycota</taxon>
        <taxon>Agaricomycotina</taxon>
        <taxon>Agaricomycetes</taxon>
        <taxon>Russulales</taxon>
        <taxon>Hericiaceae</taxon>
        <taxon>Dentipellis</taxon>
    </lineage>
</organism>
<proteinExistence type="predicted"/>
<protein>
    <submittedName>
        <fullName evidence="1">Uncharacterized protein</fullName>
    </submittedName>
</protein>
<accession>A0A4Y9XJN8</accession>
<comment type="caution">
    <text evidence="1">The sequence shown here is derived from an EMBL/GenBank/DDBJ whole genome shotgun (WGS) entry which is preliminary data.</text>
</comment>
<sequence length="113" mass="12215">MWQPNVTRRCSSILKSRSRTFDFEICSSCISVCVSMSSSGAVYFAARHLACPFLAAMLTTSTGLASSETAKSDPQRPTAYRCMSISDLLTNPSPLPPISLAYIAARKNTQIDG</sequence>
<reference evidence="1 2" key="1">
    <citation type="submission" date="2019-02" db="EMBL/GenBank/DDBJ databases">
        <title>Genome sequencing of the rare red list fungi Dentipellis fragilis.</title>
        <authorList>
            <person name="Buettner E."/>
            <person name="Kellner H."/>
        </authorList>
    </citation>
    <scope>NUCLEOTIDE SEQUENCE [LARGE SCALE GENOMIC DNA]</scope>
    <source>
        <strain evidence="1 2">DSM 105465</strain>
    </source>
</reference>